<dbReference type="RefSeq" id="WP_215458896.1">
    <property type="nucleotide sequence ID" value="NZ_AP025943.1"/>
</dbReference>
<keyword evidence="2" id="KW-1185">Reference proteome</keyword>
<dbReference type="SUPFAM" id="SSF51735">
    <property type="entry name" value="NAD(P)-binding Rossmann-fold domains"/>
    <property type="match status" value="1"/>
</dbReference>
<evidence type="ECO:0000313" key="2">
    <source>
        <dbReference type="Proteomes" id="UP001062263"/>
    </source>
</evidence>
<organism evidence="1 2">
    <name type="scientific">Akkermansia biwaensis</name>
    <dbReference type="NCBI Taxonomy" id="2946555"/>
    <lineage>
        <taxon>Bacteria</taxon>
        <taxon>Pseudomonadati</taxon>
        <taxon>Verrucomicrobiota</taxon>
        <taxon>Verrucomicrobiia</taxon>
        <taxon>Verrucomicrobiales</taxon>
        <taxon>Akkermansiaceae</taxon>
        <taxon>Akkermansia</taxon>
    </lineage>
</organism>
<evidence type="ECO:0008006" key="3">
    <source>
        <dbReference type="Google" id="ProtNLM"/>
    </source>
</evidence>
<dbReference type="EMBL" id="AP025943">
    <property type="protein sequence ID" value="BDL43498.1"/>
    <property type="molecule type" value="Genomic_DNA"/>
</dbReference>
<sequence>MDALIGHTGFVGSNLREQHEFDVFFNSRNIEEIKGGEFDLLVCAGVNAVKWYANLHPEEDKAAIQILMDCLSTVKAKHFILISTIDVYSSFIPSPDESSIPDETRQDAYGKNRYQLECWVRKHFPSSLIVRLPALFANGLKKNFIFDLMHPLPSMISAGKWMELVSSLKDEEVKRLEAVYEEEGDHNHIINRESPATKQKAALDILKRSNFTAWHLTDSRSVFPFLDISDIWPLIKRGLAEDWKILNMAVEPLSCAEVAEECLGLTLHNHIPGKKPVYYNMKSRHVEGGYFQDRENVLRRLKAFLHQQAERVRNTKGGIA</sequence>
<reference evidence="1" key="1">
    <citation type="submission" date="2022-06" db="EMBL/GenBank/DDBJ databases">
        <title>Akkermansia biwalacus sp. nov., an anaerobic mucin-degrading bacterium isolated from human intestine.</title>
        <authorList>
            <person name="Kobayashi Y."/>
            <person name="Inoue S."/>
            <person name="Kawahara T."/>
            <person name="Kohda N."/>
        </authorList>
    </citation>
    <scope>NUCLEOTIDE SEQUENCE</scope>
    <source>
        <strain evidence="1">WON2089</strain>
    </source>
</reference>
<dbReference type="InterPro" id="IPR036291">
    <property type="entry name" value="NAD(P)-bd_dom_sf"/>
</dbReference>
<protein>
    <recommendedName>
        <fullName evidence="3">NAD(P)-dependent oxidoreductase</fullName>
    </recommendedName>
</protein>
<accession>A0ABN6QH48</accession>
<name>A0ABN6QH48_9BACT</name>
<dbReference type="Proteomes" id="UP001062263">
    <property type="component" value="Chromosome"/>
</dbReference>
<dbReference type="Gene3D" id="3.40.50.720">
    <property type="entry name" value="NAD(P)-binding Rossmann-like Domain"/>
    <property type="match status" value="1"/>
</dbReference>
<proteinExistence type="predicted"/>
<gene>
    <name evidence="1" type="ORF">Abiwalacus_10720</name>
</gene>
<evidence type="ECO:0000313" key="1">
    <source>
        <dbReference type="EMBL" id="BDL43498.1"/>
    </source>
</evidence>